<reference evidence="2" key="1">
    <citation type="journal article" date="2013" name="Genome Announc.">
        <title>Draft genome sequence of the grapevine dieback fungus Eutypa lata UCR-EL1.</title>
        <authorList>
            <person name="Blanco-Ulate B."/>
            <person name="Rolshausen P.E."/>
            <person name="Cantu D."/>
        </authorList>
    </citation>
    <scope>NUCLEOTIDE SEQUENCE [LARGE SCALE GENOMIC DNA]</scope>
    <source>
        <strain evidence="2">UCR-EL1</strain>
    </source>
</reference>
<protein>
    <submittedName>
        <fullName evidence="1">Putative ankyrin repeat protein</fullName>
    </submittedName>
</protein>
<dbReference type="OMA" id="RINAEIC"/>
<dbReference type="HOGENOM" id="CLU_836865_0_0_1"/>
<accession>M7SQN9</accession>
<name>M7SQN9_EUTLA</name>
<proteinExistence type="predicted"/>
<dbReference type="EMBL" id="KB706581">
    <property type="protein sequence ID" value="EMR66808.1"/>
    <property type="molecule type" value="Genomic_DNA"/>
</dbReference>
<dbReference type="OrthoDB" id="4772757at2759"/>
<dbReference type="AlphaFoldDB" id="M7SQN9"/>
<sequence length="332" mass="37469">MTQPKARNPAFSFSRRDSSFFVRDTLEGRFPEVLDQLTRAAVRILERVISMGDVQAVKLITETWLDGLKNLVSCADFGEPMLERIVQSRAVELRKHLTDPELDADERYKKAEDLAKVGIELLVTAVGRGPAFTKISAILAKLWVAAVSDVDDLGEQGQAPVRGLIRLFVGRLSTFVTRKDRINAEICWHAGLELLKAAALSPKRNLLNKFSEEWARQWKFALDEQMGDLAYDMFNRRRQEYQICITNNRYEEALGLAVAGLEVLRAAIEQRFGTVVQLVLPAINQLTRWTMEQNPKTCLQGEPGGLGEHGGPFIPLCSLSRDLERRIKKSIY</sequence>
<gene>
    <name evidence="1" type="ORF">UCREL1_6201</name>
</gene>
<dbReference type="eggNOG" id="ENOG502SUW1">
    <property type="taxonomic scope" value="Eukaryota"/>
</dbReference>
<evidence type="ECO:0000313" key="2">
    <source>
        <dbReference type="Proteomes" id="UP000012174"/>
    </source>
</evidence>
<dbReference type="KEGG" id="ela:UCREL1_6201"/>
<organism evidence="1 2">
    <name type="scientific">Eutypa lata (strain UCR-EL1)</name>
    <name type="common">Grapevine dieback disease fungus</name>
    <name type="synonym">Eutypa armeniacae</name>
    <dbReference type="NCBI Taxonomy" id="1287681"/>
    <lineage>
        <taxon>Eukaryota</taxon>
        <taxon>Fungi</taxon>
        <taxon>Dikarya</taxon>
        <taxon>Ascomycota</taxon>
        <taxon>Pezizomycotina</taxon>
        <taxon>Sordariomycetes</taxon>
        <taxon>Xylariomycetidae</taxon>
        <taxon>Xylariales</taxon>
        <taxon>Diatrypaceae</taxon>
        <taxon>Eutypa</taxon>
    </lineage>
</organism>
<dbReference type="Proteomes" id="UP000012174">
    <property type="component" value="Unassembled WGS sequence"/>
</dbReference>
<keyword evidence="2" id="KW-1185">Reference proteome</keyword>
<evidence type="ECO:0000313" key="1">
    <source>
        <dbReference type="EMBL" id="EMR66808.1"/>
    </source>
</evidence>